<dbReference type="SUPFAM" id="SSF52218">
    <property type="entry name" value="Flavoproteins"/>
    <property type="match status" value="1"/>
</dbReference>
<dbReference type="GeneID" id="97996365"/>
<accession>A0A3E2B0W4</accession>
<proteinExistence type="predicted"/>
<sequence>MNGIILYGSRYGAARQYAQALEERTGLPAVSYAEVRDFGPFDTIVYVGGLYVGKTTGLAKTARRLPTDHPFRLLVATVGLADPANEDNLLSIRESLAKELSPGIFVRTAHVPLRGAIDYQALSTKHRLMMKGLCAILRRQPVTERTADTQALLDSYGNAVSFIDFDTLAPIEAWLKKG</sequence>
<dbReference type="OrthoDB" id="2146857at2"/>
<feature type="domain" description="Flavodoxin" evidence="1">
    <location>
        <begin position="4"/>
        <end position="135"/>
    </location>
</feature>
<reference evidence="2 3" key="1">
    <citation type="submission" date="2018-07" db="EMBL/GenBank/DDBJ databases">
        <title>GABA Modulating Bacteria of the Human Gut Microbiota.</title>
        <authorList>
            <person name="Strandwitz P."/>
            <person name="Kim K.H."/>
            <person name="Terekhova D."/>
            <person name="Liu J.K."/>
            <person name="Sharma A."/>
            <person name="Levering J."/>
            <person name="Mcdonald D."/>
            <person name="Dietrich D."/>
            <person name="Ramadhar T.R."/>
            <person name="Lekbua A."/>
            <person name="Mroue N."/>
            <person name="Liston C."/>
            <person name="Stewart E.J."/>
            <person name="Dubin M.J."/>
            <person name="Zengler K."/>
            <person name="Knight R."/>
            <person name="Gilbert J.A."/>
            <person name="Clardy J."/>
            <person name="Lewis K."/>
        </authorList>
    </citation>
    <scope>NUCLEOTIDE SEQUENCE [LARGE SCALE GENOMIC DNA]</scope>
    <source>
        <strain evidence="2 3">KLE1738</strain>
    </source>
</reference>
<dbReference type="AlphaFoldDB" id="A0A3E2B0W4"/>
<dbReference type="Proteomes" id="UP000260649">
    <property type="component" value="Unassembled WGS sequence"/>
</dbReference>
<organism evidence="2 3">
    <name type="scientific">Evtepia gabavorous</name>
    <dbReference type="NCBI Taxonomy" id="2211183"/>
    <lineage>
        <taxon>Bacteria</taxon>
        <taxon>Bacillati</taxon>
        <taxon>Bacillota</taxon>
        <taxon>Clostridia</taxon>
        <taxon>Eubacteriales</taxon>
        <taxon>Evtepia</taxon>
    </lineage>
</organism>
<dbReference type="EMBL" id="QQRQ01000039">
    <property type="protein sequence ID" value="RFT05637.1"/>
    <property type="molecule type" value="Genomic_DNA"/>
</dbReference>
<dbReference type="RefSeq" id="WP_117142962.1">
    <property type="nucleotide sequence ID" value="NZ_CAKXKJ010000001.1"/>
</dbReference>
<evidence type="ECO:0000259" key="1">
    <source>
        <dbReference type="Pfam" id="PF12724"/>
    </source>
</evidence>
<evidence type="ECO:0000313" key="3">
    <source>
        <dbReference type="Proteomes" id="UP000260649"/>
    </source>
</evidence>
<dbReference type="InterPro" id="IPR029039">
    <property type="entry name" value="Flavoprotein-like_sf"/>
</dbReference>
<dbReference type="InterPro" id="IPR026816">
    <property type="entry name" value="Flavodoxin_dom"/>
</dbReference>
<gene>
    <name evidence="2" type="ORF">DV520_11540</name>
</gene>
<dbReference type="Pfam" id="PF12724">
    <property type="entry name" value="Flavodoxin_5"/>
    <property type="match status" value="1"/>
</dbReference>
<keyword evidence="3" id="KW-1185">Reference proteome</keyword>
<name>A0A3E2B0W4_9FIRM</name>
<evidence type="ECO:0000313" key="2">
    <source>
        <dbReference type="EMBL" id="RFT05637.1"/>
    </source>
</evidence>
<protein>
    <recommendedName>
        <fullName evidence="1">Flavodoxin domain-containing protein</fullName>
    </recommendedName>
</protein>
<comment type="caution">
    <text evidence="2">The sequence shown here is derived from an EMBL/GenBank/DDBJ whole genome shotgun (WGS) entry which is preliminary data.</text>
</comment>